<evidence type="ECO:0000313" key="1">
    <source>
        <dbReference type="EMBL" id="QQZ01309.1"/>
    </source>
</evidence>
<proteinExistence type="predicted"/>
<reference evidence="1" key="1">
    <citation type="submission" date="2020-12" db="EMBL/GenBank/DDBJ databases">
        <authorList>
            <person name="Qin K."/>
            <person name="Le L."/>
            <person name="Du H."/>
            <person name="Tao X.J."/>
            <person name="Bai Z.S."/>
            <person name="Kun Z.Z."/>
            <person name="Yun L.Q."/>
        </authorList>
    </citation>
    <scope>NUCLEOTIDE SEQUENCE</scope>
</reference>
<protein>
    <submittedName>
        <fullName evidence="1">Uncharacterized protein</fullName>
    </submittedName>
</protein>
<organism evidence="1">
    <name type="scientific">Beauveria bassiana chrysovirus 2</name>
    <dbReference type="NCBI Taxonomy" id="2810134"/>
    <lineage>
        <taxon>Viruses</taxon>
        <taxon>Riboviria</taxon>
        <taxon>Orthornavirae</taxon>
        <taxon>Duplornaviricota</taxon>
        <taxon>Chrymotiviricetes</taxon>
        <taxon>Ghabrivirales</taxon>
        <taxon>Alphatotivirineae</taxon>
        <taxon>Chrysoviridae</taxon>
        <taxon>Chrysovirus</taxon>
    </lineage>
</organism>
<dbReference type="EMBL" id="MW314843">
    <property type="protein sequence ID" value="QQZ01309.1"/>
    <property type="molecule type" value="Genomic_RNA"/>
</dbReference>
<sequence>MALSQFATEAALGMRPTALVPTSSPSGMDLAIAAARERKVVPLERTMIVATRRLGGVPAPVGQIAPPSEEQGFVRAYTEVQSSVGRPPVNTVDQYASALHRVWASGAQKRRSTTTMRRAVVGGANASASTHLGLPLTLTAGPLHHPGNAHGDITLSAAREWLDGVVRGSMGAFSAHDWRVDVAAEVDVMTLTGGRGSVNSYTLTPSAPGVKPTASVSVIAHCQEAVTVYDMHVNGWQTGGARAKSVIVALLDAASQLLVTGRWTPCNSVYVPTAPNVGSMRQYKNWPSEACHANVFNKALGPPPQEQLTSKTLVIQYDVMSGVSSGVVAACDVSPSLLIIGGSPSGHGVRYSVCRVVVDGVRAHYTSVACQQKEQPLLFYNNARRQPCRRDGLLSPQLVNLLTGYGDGVVGMDFIDRDTERPEAITVRSLWCDALESPDSRARLLTRDPEQAVSSMMAIALLQGWTLGAGAEQFELQATTQAGRHVYLSVEYWPTVGPRWAEYLSVAEPVDLSPDRDDGFFEYPSELALDYWMSGLARYIMKERIVAGRACTGPLMPVEHAHGLFPLLQLDPADQAPSLDVVLHVGKVQAVRRGEAVGVYVYALGAALCQAGHLITTCEILDDEVELVDASGSAPATERYNRLREQVRGRGCVQAVLRQLAKLAQLDKVRVYGSGVGAAIERCKVEVADGADMEVRSKLREVGPLVSPAVMLPGGWGYATSPGSIAAAHAYSSGLVAVLPPLGSQEVITQEELWSTVAELAPRRATAVG</sequence>
<name>A0A7U1GII9_9VIRU</name>
<accession>A0A7U1GII9</accession>